<dbReference type="InterPro" id="IPR025351">
    <property type="entry name" value="Pvc16_N"/>
</dbReference>
<keyword evidence="3" id="KW-1185">Reference proteome</keyword>
<sequence length="196" mass="21602">MFINNVDSGLERMVRDRLPLPEDIGDVTFDAPTSTWSAQLSRITVSFFLYDVRRSTLPSRSATLRPQEGRQALRRRPQPMVELCYLVSAWAGSSRDEHQLLGDMISLLAATDSIPQPLLPDELSTPVQLSMGDDRSLGRELWGSIGGNLKGSVTLLATVGADSFDWEEQAPPVERIAAMAERMVEPPTSRYTGALA</sequence>
<feature type="domain" description="Pvc16 N-terminal" evidence="1">
    <location>
        <begin position="6"/>
        <end position="174"/>
    </location>
</feature>
<evidence type="ECO:0000313" key="3">
    <source>
        <dbReference type="Proteomes" id="UP001500221"/>
    </source>
</evidence>
<organism evidence="2 3">
    <name type="scientific">Nocardioides marinquilinus</name>
    <dbReference type="NCBI Taxonomy" id="1210400"/>
    <lineage>
        <taxon>Bacteria</taxon>
        <taxon>Bacillati</taxon>
        <taxon>Actinomycetota</taxon>
        <taxon>Actinomycetes</taxon>
        <taxon>Propionibacteriales</taxon>
        <taxon>Nocardioidaceae</taxon>
        <taxon>Nocardioides</taxon>
    </lineage>
</organism>
<evidence type="ECO:0000259" key="1">
    <source>
        <dbReference type="Pfam" id="PF14065"/>
    </source>
</evidence>
<name>A0ABP9Q4K0_9ACTN</name>
<comment type="caution">
    <text evidence="2">The sequence shown here is derived from an EMBL/GenBank/DDBJ whole genome shotgun (WGS) entry which is preliminary data.</text>
</comment>
<dbReference type="RefSeq" id="WP_345464474.1">
    <property type="nucleotide sequence ID" value="NZ_BAABKG010000008.1"/>
</dbReference>
<dbReference type="EMBL" id="BAABKG010000008">
    <property type="protein sequence ID" value="GAA5156646.1"/>
    <property type="molecule type" value="Genomic_DNA"/>
</dbReference>
<gene>
    <name evidence="2" type="ORF">GCM10023340_45060</name>
</gene>
<dbReference type="Pfam" id="PF14065">
    <property type="entry name" value="Pvc16_N"/>
    <property type="match status" value="1"/>
</dbReference>
<dbReference type="Proteomes" id="UP001500221">
    <property type="component" value="Unassembled WGS sequence"/>
</dbReference>
<reference evidence="3" key="1">
    <citation type="journal article" date="2019" name="Int. J. Syst. Evol. Microbiol.">
        <title>The Global Catalogue of Microorganisms (GCM) 10K type strain sequencing project: providing services to taxonomists for standard genome sequencing and annotation.</title>
        <authorList>
            <consortium name="The Broad Institute Genomics Platform"/>
            <consortium name="The Broad Institute Genome Sequencing Center for Infectious Disease"/>
            <person name="Wu L."/>
            <person name="Ma J."/>
        </authorList>
    </citation>
    <scope>NUCLEOTIDE SEQUENCE [LARGE SCALE GENOMIC DNA]</scope>
    <source>
        <strain evidence="3">JCM 18459</strain>
    </source>
</reference>
<protein>
    <submittedName>
        <fullName evidence="2">DUF4255 domain-containing protein</fullName>
    </submittedName>
</protein>
<accession>A0ABP9Q4K0</accession>
<evidence type="ECO:0000313" key="2">
    <source>
        <dbReference type="EMBL" id="GAA5156646.1"/>
    </source>
</evidence>
<proteinExistence type="predicted"/>